<protein>
    <submittedName>
        <fullName evidence="1">HaeIII family restriction endonuclease</fullName>
        <ecNumber evidence="1">3.1.21.-</ecNumber>
    </submittedName>
</protein>
<sequence>MATQTVNGKALEFAFLQSLNHSLSGQTNVQLIDSPQLHTAKNAYLSLSQEVQQKMIAGANAGINTIIQLEPCLLNGNGTLQLSILPDSAGQAGDVRDVLAVRSAQSWQLGISCKNNHTALKHSRLSATIDIGYSWFGYNSTVDYFSQITPIFSELSDLKGPGVLWNQISNKAERYYIPVLNALVEELWRLDRMHPGQIPQRLLTYLLGRSDFYKAILKPGRKTTELQGFNLQGTLNQVSQGKRPVLRMQQFRLPTRFYDIHFKSGSDNTILIVCDEGWTISARIHNASSAVEGSLKLDVQLVGLPPNLFRQTLAW</sequence>
<name>A0ABW4RKI5_9BACL</name>
<evidence type="ECO:0000313" key="1">
    <source>
        <dbReference type="EMBL" id="MFD1885963.1"/>
    </source>
</evidence>
<dbReference type="Proteomes" id="UP001597233">
    <property type="component" value="Unassembled WGS sequence"/>
</dbReference>
<keyword evidence="1" id="KW-0255">Endonuclease</keyword>
<keyword evidence="1" id="KW-0378">Hydrolase</keyword>
<reference evidence="2" key="1">
    <citation type="journal article" date="2019" name="Int. J. Syst. Evol. Microbiol.">
        <title>The Global Catalogue of Microorganisms (GCM) 10K type strain sequencing project: providing services to taxonomists for standard genome sequencing and annotation.</title>
        <authorList>
            <consortium name="The Broad Institute Genomics Platform"/>
            <consortium name="The Broad Institute Genome Sequencing Center for Infectious Disease"/>
            <person name="Wu L."/>
            <person name="Ma J."/>
        </authorList>
    </citation>
    <scope>NUCLEOTIDE SEQUENCE [LARGE SCALE GENOMIC DNA]</scope>
    <source>
        <strain evidence="2">CCUG 54950</strain>
    </source>
</reference>
<dbReference type="InterPro" id="IPR019059">
    <property type="entry name" value="Restrct_endonuc_II_HaeIII"/>
</dbReference>
<dbReference type="GO" id="GO:0004519">
    <property type="term" value="F:endonuclease activity"/>
    <property type="evidence" value="ECO:0007669"/>
    <property type="project" value="UniProtKB-KW"/>
</dbReference>
<evidence type="ECO:0000313" key="2">
    <source>
        <dbReference type="Proteomes" id="UP001597233"/>
    </source>
</evidence>
<dbReference type="Pfam" id="PF09556">
    <property type="entry name" value="RE_HaeIII"/>
    <property type="match status" value="1"/>
</dbReference>
<accession>A0ABW4RKI5</accession>
<dbReference type="GO" id="GO:0016787">
    <property type="term" value="F:hydrolase activity"/>
    <property type="evidence" value="ECO:0007669"/>
    <property type="project" value="UniProtKB-KW"/>
</dbReference>
<dbReference type="EC" id="3.1.21.-" evidence="1"/>
<dbReference type="EMBL" id="JBHUEH010000014">
    <property type="protein sequence ID" value="MFD1885963.1"/>
    <property type="molecule type" value="Genomic_DNA"/>
</dbReference>
<organism evidence="1 2">
    <name type="scientific">Paenibacillus wenxiniae</name>
    <dbReference type="NCBI Taxonomy" id="1636843"/>
    <lineage>
        <taxon>Bacteria</taxon>
        <taxon>Bacillati</taxon>
        <taxon>Bacillota</taxon>
        <taxon>Bacilli</taxon>
        <taxon>Bacillales</taxon>
        <taxon>Paenibacillaceae</taxon>
        <taxon>Paenibacillus</taxon>
    </lineage>
</organism>
<keyword evidence="1" id="KW-0540">Nuclease</keyword>
<gene>
    <name evidence="1" type="ORF">ACFSC9_10525</name>
</gene>
<dbReference type="RefSeq" id="WP_347324892.1">
    <property type="nucleotide sequence ID" value="NZ_JBCGUH010000004.1"/>
</dbReference>
<proteinExistence type="predicted"/>
<keyword evidence="2" id="KW-1185">Reference proteome</keyword>
<comment type="caution">
    <text evidence="1">The sequence shown here is derived from an EMBL/GenBank/DDBJ whole genome shotgun (WGS) entry which is preliminary data.</text>
</comment>